<reference evidence="1" key="1">
    <citation type="submission" date="2020-03" db="EMBL/GenBank/DDBJ databases">
        <authorList>
            <person name="Weist P."/>
        </authorList>
    </citation>
    <scope>NUCLEOTIDE SEQUENCE</scope>
</reference>
<name>A0A9N7YAQ7_PLEPL</name>
<evidence type="ECO:0000313" key="1">
    <source>
        <dbReference type="EMBL" id="CAB1424590.1"/>
    </source>
</evidence>
<keyword evidence="2" id="KW-1185">Reference proteome</keyword>
<proteinExistence type="predicted"/>
<accession>A0A9N7YAQ7</accession>
<organism evidence="1 2">
    <name type="scientific">Pleuronectes platessa</name>
    <name type="common">European plaice</name>
    <dbReference type="NCBI Taxonomy" id="8262"/>
    <lineage>
        <taxon>Eukaryota</taxon>
        <taxon>Metazoa</taxon>
        <taxon>Chordata</taxon>
        <taxon>Craniata</taxon>
        <taxon>Vertebrata</taxon>
        <taxon>Euteleostomi</taxon>
        <taxon>Actinopterygii</taxon>
        <taxon>Neopterygii</taxon>
        <taxon>Teleostei</taxon>
        <taxon>Neoteleostei</taxon>
        <taxon>Acanthomorphata</taxon>
        <taxon>Carangaria</taxon>
        <taxon>Pleuronectiformes</taxon>
        <taxon>Pleuronectoidei</taxon>
        <taxon>Pleuronectidae</taxon>
        <taxon>Pleuronectes</taxon>
    </lineage>
</organism>
<protein>
    <submittedName>
        <fullName evidence="1">Uncharacterized protein</fullName>
    </submittedName>
</protein>
<dbReference type="AlphaFoldDB" id="A0A9N7YAQ7"/>
<evidence type="ECO:0000313" key="2">
    <source>
        <dbReference type="Proteomes" id="UP001153269"/>
    </source>
</evidence>
<dbReference type="Proteomes" id="UP001153269">
    <property type="component" value="Unassembled WGS sequence"/>
</dbReference>
<sequence length="100" mass="10162">MIRFLPESLSTFTVTTAAALRLDPPVRTLSAGLELEPGRGKTRCTGEGGTAVNRSLILRGGSVSSGHRAPTAAASSGWHCAREAVVLDEAAGGRSTGAGE</sequence>
<gene>
    <name evidence="1" type="ORF">PLEPLA_LOCUS12518</name>
</gene>
<dbReference type="EMBL" id="CADEAL010000741">
    <property type="protein sequence ID" value="CAB1424590.1"/>
    <property type="molecule type" value="Genomic_DNA"/>
</dbReference>
<comment type="caution">
    <text evidence="1">The sequence shown here is derived from an EMBL/GenBank/DDBJ whole genome shotgun (WGS) entry which is preliminary data.</text>
</comment>